<name>A0A1G2I0P1_9BACT</name>
<dbReference type="InterPro" id="IPR012902">
    <property type="entry name" value="N_methyl_site"/>
</dbReference>
<gene>
    <name evidence="2" type="ORF">A3D44_01705</name>
</gene>
<dbReference type="NCBIfam" id="TIGR02532">
    <property type="entry name" value="IV_pilin_GFxxxE"/>
    <property type="match status" value="1"/>
</dbReference>
<keyword evidence="1" id="KW-0472">Membrane</keyword>
<keyword evidence="1" id="KW-1133">Transmembrane helix</keyword>
<comment type="caution">
    <text evidence="2">The sequence shown here is derived from an EMBL/GenBank/DDBJ whole genome shotgun (WGS) entry which is preliminary data.</text>
</comment>
<evidence type="ECO:0000313" key="3">
    <source>
        <dbReference type="Proteomes" id="UP000178820"/>
    </source>
</evidence>
<organism evidence="2 3">
    <name type="scientific">Candidatus Staskawiczbacteria bacterium RIFCSPHIGHO2_02_FULL_42_22</name>
    <dbReference type="NCBI Taxonomy" id="1802207"/>
    <lineage>
        <taxon>Bacteria</taxon>
        <taxon>Candidatus Staskawicziibacteriota</taxon>
    </lineage>
</organism>
<reference evidence="2 3" key="1">
    <citation type="journal article" date="2016" name="Nat. Commun.">
        <title>Thousands of microbial genomes shed light on interconnected biogeochemical processes in an aquifer system.</title>
        <authorList>
            <person name="Anantharaman K."/>
            <person name="Brown C.T."/>
            <person name="Hug L.A."/>
            <person name="Sharon I."/>
            <person name="Castelle C.J."/>
            <person name="Probst A.J."/>
            <person name="Thomas B.C."/>
            <person name="Singh A."/>
            <person name="Wilkins M.J."/>
            <person name="Karaoz U."/>
            <person name="Brodie E.L."/>
            <person name="Williams K.H."/>
            <person name="Hubbard S.S."/>
            <person name="Banfield J.F."/>
        </authorList>
    </citation>
    <scope>NUCLEOTIDE SEQUENCE [LARGE SCALE GENOMIC DNA]</scope>
</reference>
<keyword evidence="1" id="KW-0812">Transmembrane</keyword>
<feature type="transmembrane region" description="Helical" evidence="1">
    <location>
        <begin position="21"/>
        <end position="43"/>
    </location>
</feature>
<dbReference type="SUPFAM" id="SSF54523">
    <property type="entry name" value="Pili subunits"/>
    <property type="match status" value="1"/>
</dbReference>
<dbReference type="EMBL" id="MHOT01000023">
    <property type="protein sequence ID" value="OGZ68364.1"/>
    <property type="molecule type" value="Genomic_DNA"/>
</dbReference>
<dbReference type="Proteomes" id="UP000178820">
    <property type="component" value="Unassembled WGS sequence"/>
</dbReference>
<dbReference type="Pfam" id="PF07963">
    <property type="entry name" value="N_methyl"/>
    <property type="match status" value="1"/>
</dbReference>
<dbReference type="AlphaFoldDB" id="A0A1G2I0P1"/>
<evidence type="ECO:0008006" key="4">
    <source>
        <dbReference type="Google" id="ProtNLM"/>
    </source>
</evidence>
<evidence type="ECO:0000313" key="2">
    <source>
        <dbReference type="EMBL" id="OGZ68364.1"/>
    </source>
</evidence>
<accession>A0A1G2I0P1</accession>
<sequence length="207" mass="22968">MISNFKFQISNSQNGYSLIELVVVLAIFLIILTASINVLIAVVQDQKRTLENQELLNQSSYVMEYMSKALKSAVQDPTGWCLGTTGYVYLLTHCNNGTQEACNGIKFINQSDGNACQEFFLDDSVNILNPPLREVKTGGYAKNLLSEKFKVKYGRFIINGDRALHVASTNDLIQPRVSILLDVLNSKNEAEKIIQTTVSLGNLIEGE</sequence>
<proteinExistence type="predicted"/>
<protein>
    <recommendedName>
        <fullName evidence="4">Prepilin-type N-terminal cleavage/methylation domain-containing protein</fullName>
    </recommendedName>
</protein>
<dbReference type="STRING" id="1802207.A3D44_01705"/>
<evidence type="ECO:0000256" key="1">
    <source>
        <dbReference type="SAM" id="Phobius"/>
    </source>
</evidence>
<dbReference type="InterPro" id="IPR045584">
    <property type="entry name" value="Pilin-like"/>
</dbReference>